<proteinExistence type="predicted"/>
<protein>
    <recommendedName>
        <fullName evidence="2">Retrotransposon Copia-like N-terminal domain-containing protein</fullName>
    </recommendedName>
</protein>
<accession>A0ABM3QZT1</accession>
<reference evidence="4" key="2">
    <citation type="submission" date="2025-08" db="UniProtKB">
        <authorList>
            <consortium name="RefSeq"/>
        </authorList>
    </citation>
    <scope>IDENTIFICATION</scope>
    <source>
        <tissue evidence="4">Leaf</tissue>
    </source>
</reference>
<dbReference type="PANTHER" id="PTHR37610:SF97">
    <property type="entry name" value="RETROTRANSPOSON GAG DOMAIN-CONTAINING PROTEIN"/>
    <property type="match status" value="1"/>
</dbReference>
<keyword evidence="3" id="KW-1185">Reference proteome</keyword>
<name>A0ABM3QZT1_SPIOL</name>
<dbReference type="Pfam" id="PF14244">
    <property type="entry name" value="Retrotran_gag_3"/>
    <property type="match status" value="1"/>
</dbReference>
<dbReference type="InterPro" id="IPR029472">
    <property type="entry name" value="Copia-like_N"/>
</dbReference>
<dbReference type="RefSeq" id="XP_056688885.1">
    <property type="nucleotide sequence ID" value="XM_056832907.1"/>
</dbReference>
<evidence type="ECO:0000259" key="2">
    <source>
        <dbReference type="Pfam" id="PF14244"/>
    </source>
</evidence>
<dbReference type="PANTHER" id="PTHR37610">
    <property type="entry name" value="CCHC-TYPE DOMAIN-CONTAINING PROTEIN"/>
    <property type="match status" value="1"/>
</dbReference>
<sequence>MPADQQEPSQNPNSAYYLSNSDLNATKLVSIEFEGKCFSDWRRSMMIALSTRNKLCFVDGSLNQPAPNSANHRIWIRCNDLVISWMLASLEPKIARSVLYLKTARAIWLELEDRYCRESGPQLFSVQQQLSELTQGDEEEVASFFTKIKMLWDQLDGLEPLPVCVCTGCSCTLTQQLLKTQQNQRLIQFLMKLNDKYEHPKSTILMMSPLPTISKAYGLLLQEEQQKEVHNHKHQSHTESTAFNARRFDNKPYKGPYNNSPNSQNTGTGNQYKNFTNRNNLYCEHCKMRNHTIDKCWKLHGYPKDFKGKGKRIAAAA</sequence>
<feature type="region of interest" description="Disordered" evidence="1">
    <location>
        <begin position="227"/>
        <end position="273"/>
    </location>
</feature>
<reference evidence="3" key="1">
    <citation type="journal article" date="2021" name="Nat. Commun.">
        <title>Genomic analyses provide insights into spinach domestication and the genetic basis of agronomic traits.</title>
        <authorList>
            <person name="Cai X."/>
            <person name="Sun X."/>
            <person name="Xu C."/>
            <person name="Sun H."/>
            <person name="Wang X."/>
            <person name="Ge C."/>
            <person name="Zhang Z."/>
            <person name="Wang Q."/>
            <person name="Fei Z."/>
            <person name="Jiao C."/>
            <person name="Wang Q."/>
        </authorList>
    </citation>
    <scope>NUCLEOTIDE SEQUENCE [LARGE SCALE GENOMIC DNA]</scope>
    <source>
        <strain evidence="3">cv. Varoflay</strain>
    </source>
</reference>
<evidence type="ECO:0000256" key="1">
    <source>
        <dbReference type="SAM" id="MobiDB-lite"/>
    </source>
</evidence>
<organism evidence="3 4">
    <name type="scientific">Spinacia oleracea</name>
    <name type="common">Spinach</name>
    <dbReference type="NCBI Taxonomy" id="3562"/>
    <lineage>
        <taxon>Eukaryota</taxon>
        <taxon>Viridiplantae</taxon>
        <taxon>Streptophyta</taxon>
        <taxon>Embryophyta</taxon>
        <taxon>Tracheophyta</taxon>
        <taxon>Spermatophyta</taxon>
        <taxon>Magnoliopsida</taxon>
        <taxon>eudicotyledons</taxon>
        <taxon>Gunneridae</taxon>
        <taxon>Pentapetalae</taxon>
        <taxon>Caryophyllales</taxon>
        <taxon>Chenopodiaceae</taxon>
        <taxon>Chenopodioideae</taxon>
        <taxon>Anserineae</taxon>
        <taxon>Spinacia</taxon>
    </lineage>
</organism>
<dbReference type="Proteomes" id="UP000813463">
    <property type="component" value="Chromosome 6"/>
</dbReference>
<gene>
    <name evidence="4" type="primary">LOC130463695</name>
</gene>
<feature type="domain" description="Retrotransposon Copia-like N-terminal" evidence="2">
    <location>
        <begin position="21"/>
        <end position="66"/>
    </location>
</feature>
<feature type="compositionally biased region" description="Polar residues" evidence="1">
    <location>
        <begin position="257"/>
        <end position="273"/>
    </location>
</feature>
<evidence type="ECO:0000313" key="4">
    <source>
        <dbReference type="RefSeq" id="XP_056688885.1"/>
    </source>
</evidence>
<dbReference type="GeneID" id="130463695"/>
<evidence type="ECO:0000313" key="3">
    <source>
        <dbReference type="Proteomes" id="UP000813463"/>
    </source>
</evidence>